<dbReference type="AlphaFoldDB" id="Q10AV3"/>
<evidence type="ECO:0000256" key="1">
    <source>
        <dbReference type="SAM" id="MobiDB-lite"/>
    </source>
</evidence>
<feature type="compositionally biased region" description="Basic residues" evidence="1">
    <location>
        <begin position="176"/>
        <end position="195"/>
    </location>
</feature>
<feature type="compositionally biased region" description="Low complexity" evidence="1">
    <location>
        <begin position="33"/>
        <end position="42"/>
    </location>
</feature>
<feature type="compositionally biased region" description="Low complexity" evidence="1">
    <location>
        <begin position="156"/>
        <end position="169"/>
    </location>
</feature>
<dbReference type="EMBL" id="AC096856">
    <property type="protein sequence ID" value="AAT77009.1"/>
    <property type="molecule type" value="Genomic_DNA"/>
</dbReference>
<name>Q10AV3_ORYSJ</name>
<reference evidence="3" key="2">
    <citation type="journal article" date="2008" name="Nucleic Acids Res.">
        <title>The rice annotation project database (RAP-DB): 2008 update.</title>
        <authorList>
            <consortium name="The rice annotation project (RAP)"/>
        </authorList>
    </citation>
    <scope>GENOME REANNOTATION</scope>
    <source>
        <strain evidence="3">cv. Nipponbare</strain>
    </source>
</reference>
<evidence type="ECO:0000313" key="2">
    <source>
        <dbReference type="EMBL" id="AAT77009.1"/>
    </source>
</evidence>
<evidence type="ECO:0000313" key="3">
    <source>
        <dbReference type="Proteomes" id="UP000000763"/>
    </source>
</evidence>
<gene>
    <name evidence="2" type="ORF">OSJNBa0075M12.5</name>
</gene>
<reference evidence="3" key="1">
    <citation type="journal article" date="2005" name="Nature">
        <title>The map-based sequence of the rice genome.</title>
        <authorList>
            <consortium name="International rice genome sequencing project (IRGSP)"/>
            <person name="Matsumoto T."/>
            <person name="Wu J."/>
            <person name="Kanamori H."/>
            <person name="Katayose Y."/>
            <person name="Fujisawa M."/>
            <person name="Namiki N."/>
            <person name="Mizuno H."/>
            <person name="Yamamoto K."/>
            <person name="Antonio B.A."/>
            <person name="Baba T."/>
            <person name="Sakata K."/>
            <person name="Nagamura Y."/>
            <person name="Aoki H."/>
            <person name="Arikawa K."/>
            <person name="Arita K."/>
            <person name="Bito T."/>
            <person name="Chiden Y."/>
            <person name="Fujitsuka N."/>
            <person name="Fukunaka R."/>
            <person name="Hamada M."/>
            <person name="Harada C."/>
            <person name="Hayashi A."/>
            <person name="Hijishita S."/>
            <person name="Honda M."/>
            <person name="Hosokawa S."/>
            <person name="Ichikawa Y."/>
            <person name="Idonuma A."/>
            <person name="Iijima M."/>
            <person name="Ikeda M."/>
            <person name="Ikeno M."/>
            <person name="Ito K."/>
            <person name="Ito S."/>
            <person name="Ito T."/>
            <person name="Ito Y."/>
            <person name="Ito Y."/>
            <person name="Iwabuchi A."/>
            <person name="Kamiya K."/>
            <person name="Karasawa W."/>
            <person name="Kurita K."/>
            <person name="Katagiri S."/>
            <person name="Kikuta A."/>
            <person name="Kobayashi H."/>
            <person name="Kobayashi N."/>
            <person name="Machita K."/>
            <person name="Maehara T."/>
            <person name="Masukawa M."/>
            <person name="Mizubayashi T."/>
            <person name="Mukai Y."/>
            <person name="Nagasaki H."/>
            <person name="Nagata Y."/>
            <person name="Naito S."/>
            <person name="Nakashima M."/>
            <person name="Nakama Y."/>
            <person name="Nakamichi Y."/>
            <person name="Nakamura M."/>
            <person name="Meguro A."/>
            <person name="Negishi M."/>
            <person name="Ohta I."/>
            <person name="Ohta T."/>
            <person name="Okamoto M."/>
            <person name="Ono N."/>
            <person name="Saji S."/>
            <person name="Sakaguchi M."/>
            <person name="Sakai K."/>
            <person name="Shibata M."/>
            <person name="Shimokawa T."/>
            <person name="Song J."/>
            <person name="Takazaki Y."/>
            <person name="Terasawa K."/>
            <person name="Tsugane M."/>
            <person name="Tsuji K."/>
            <person name="Ueda S."/>
            <person name="Waki K."/>
            <person name="Yamagata H."/>
            <person name="Yamamoto M."/>
            <person name="Yamamoto S."/>
            <person name="Yamane H."/>
            <person name="Yoshiki S."/>
            <person name="Yoshihara R."/>
            <person name="Yukawa K."/>
            <person name="Zhong H."/>
            <person name="Yano M."/>
            <person name="Yuan Q."/>
            <person name="Ouyang S."/>
            <person name="Liu J."/>
            <person name="Jones K.M."/>
            <person name="Gansberger K."/>
            <person name="Moffat K."/>
            <person name="Hill J."/>
            <person name="Bera J."/>
            <person name="Fadrosh D."/>
            <person name="Jin S."/>
            <person name="Johri S."/>
            <person name="Kim M."/>
            <person name="Overton L."/>
            <person name="Reardon M."/>
            <person name="Tsitrin T."/>
            <person name="Vuong H."/>
            <person name="Weaver B."/>
            <person name="Ciecko A."/>
            <person name="Tallon L."/>
            <person name="Jackson J."/>
            <person name="Pai G."/>
            <person name="Aken S.V."/>
            <person name="Utterback T."/>
            <person name="Reidmuller S."/>
            <person name="Feldblyum T."/>
            <person name="Hsiao J."/>
            <person name="Zismann V."/>
            <person name="Iobst S."/>
            <person name="de Vazeille A.R."/>
            <person name="Buell C.R."/>
            <person name="Ying K."/>
            <person name="Li Y."/>
            <person name="Lu T."/>
            <person name="Huang Y."/>
            <person name="Zhao Q."/>
            <person name="Feng Q."/>
            <person name="Zhang L."/>
            <person name="Zhu J."/>
            <person name="Weng Q."/>
            <person name="Mu J."/>
            <person name="Lu Y."/>
            <person name="Fan D."/>
            <person name="Liu Y."/>
            <person name="Guan J."/>
            <person name="Zhang Y."/>
            <person name="Yu S."/>
            <person name="Liu X."/>
            <person name="Zhang Y."/>
            <person name="Hong G."/>
            <person name="Han B."/>
            <person name="Choisne N."/>
            <person name="Demange N."/>
            <person name="Orjeda G."/>
            <person name="Samain S."/>
            <person name="Cattolico L."/>
            <person name="Pelletier E."/>
            <person name="Couloux A."/>
            <person name="Segurens B."/>
            <person name="Wincker P."/>
            <person name="D'Hont A."/>
            <person name="Scarpelli C."/>
            <person name="Weissenbach J."/>
            <person name="Salanoubat M."/>
            <person name="Quetier F."/>
            <person name="Yu Y."/>
            <person name="Kim H.R."/>
            <person name="Rambo T."/>
            <person name="Currie J."/>
            <person name="Collura K."/>
            <person name="Luo M."/>
            <person name="Yang T."/>
            <person name="Ammiraju J.S.S."/>
            <person name="Engler F."/>
            <person name="Soderlund C."/>
            <person name="Wing R.A."/>
            <person name="Palmer L.E."/>
            <person name="de la Bastide M."/>
            <person name="Spiegel L."/>
            <person name="Nascimento L."/>
            <person name="Zutavern T."/>
            <person name="O'Shaughnessy A."/>
            <person name="Dike S."/>
            <person name="Dedhia N."/>
            <person name="Preston R."/>
            <person name="Balija V."/>
            <person name="McCombie W.R."/>
            <person name="Chow T."/>
            <person name="Chen H."/>
            <person name="Chung M."/>
            <person name="Chen C."/>
            <person name="Shaw J."/>
            <person name="Wu H."/>
            <person name="Hsiao K."/>
            <person name="Chao Y."/>
            <person name="Chu M."/>
            <person name="Cheng C."/>
            <person name="Hour A."/>
            <person name="Lee P."/>
            <person name="Lin S."/>
            <person name="Lin Y."/>
            <person name="Liou J."/>
            <person name="Liu S."/>
            <person name="Hsing Y."/>
            <person name="Raghuvanshi S."/>
            <person name="Mohanty A."/>
            <person name="Bharti A.K."/>
            <person name="Gaur A."/>
            <person name="Gupta V."/>
            <person name="Kumar D."/>
            <person name="Ravi V."/>
            <person name="Vij S."/>
            <person name="Kapur A."/>
            <person name="Khurana P."/>
            <person name="Khurana P."/>
            <person name="Khurana J.P."/>
            <person name="Tyagi A.K."/>
            <person name="Gaikwad K."/>
            <person name="Singh A."/>
            <person name="Dalal V."/>
            <person name="Srivastava S."/>
            <person name="Dixit A."/>
            <person name="Pal A.K."/>
            <person name="Ghazi I.A."/>
            <person name="Yadav M."/>
            <person name="Pandit A."/>
            <person name="Bhargava A."/>
            <person name="Sureshbabu K."/>
            <person name="Batra K."/>
            <person name="Sharma T.R."/>
            <person name="Mohapatra T."/>
            <person name="Singh N.K."/>
            <person name="Messing J."/>
            <person name="Nelson A.B."/>
            <person name="Fuks G."/>
            <person name="Kavchok S."/>
            <person name="Keizer G."/>
            <person name="Linton E."/>
            <person name="Llaca V."/>
            <person name="Song R."/>
            <person name="Tanyolac B."/>
            <person name="Young S."/>
            <person name="Ho-Il K."/>
            <person name="Hahn J.H."/>
            <person name="Sangsakoo G."/>
            <person name="Vanavichit A."/>
            <person name="de Mattos Luiz.A.T."/>
            <person name="Zimmer P.D."/>
            <person name="Malone G."/>
            <person name="Dellagostin O."/>
            <person name="de Oliveira A.C."/>
            <person name="Bevan M."/>
            <person name="Bancroft I."/>
            <person name="Minx P."/>
            <person name="Cordum H."/>
            <person name="Wilson R."/>
            <person name="Cheng Z."/>
            <person name="Jin W."/>
            <person name="Jiang J."/>
            <person name="Leong S.A."/>
            <person name="Iwama H."/>
            <person name="Gojobori T."/>
            <person name="Itoh T."/>
            <person name="Niimura Y."/>
            <person name="Fujii Y."/>
            <person name="Habara T."/>
            <person name="Sakai H."/>
            <person name="Sato Y."/>
            <person name="Wilson G."/>
            <person name="Kumar K."/>
            <person name="McCouch S."/>
            <person name="Juretic N."/>
            <person name="Hoen D."/>
            <person name="Wright S."/>
            <person name="Bruskiewich R."/>
            <person name="Bureau T."/>
            <person name="Miyao A."/>
            <person name="Hirochika H."/>
            <person name="Nishikawa T."/>
            <person name="Kadowaki K."/>
            <person name="Sugiura M."/>
            <person name="Burr B."/>
            <person name="Sasaki T."/>
        </authorList>
    </citation>
    <scope>NUCLEOTIDE SEQUENCE [LARGE SCALE GENOMIC DNA]</scope>
    <source>
        <strain evidence="3">cv. Nipponbare</strain>
    </source>
</reference>
<feature type="region of interest" description="Disordered" evidence="1">
    <location>
        <begin position="156"/>
        <end position="195"/>
    </location>
</feature>
<dbReference type="Proteomes" id="UP000000763">
    <property type="component" value="Chromosome 3"/>
</dbReference>
<organism evidence="2 3">
    <name type="scientific">Oryza sativa subsp. japonica</name>
    <name type="common">Rice</name>
    <dbReference type="NCBI Taxonomy" id="39947"/>
    <lineage>
        <taxon>Eukaryota</taxon>
        <taxon>Viridiplantae</taxon>
        <taxon>Streptophyta</taxon>
        <taxon>Embryophyta</taxon>
        <taxon>Tracheophyta</taxon>
        <taxon>Spermatophyta</taxon>
        <taxon>Magnoliopsida</taxon>
        <taxon>Liliopsida</taxon>
        <taxon>Poales</taxon>
        <taxon>Poaceae</taxon>
        <taxon>BOP clade</taxon>
        <taxon>Oryzoideae</taxon>
        <taxon>Oryzeae</taxon>
        <taxon>Oryzinae</taxon>
        <taxon>Oryza</taxon>
        <taxon>Oryza sativa</taxon>
    </lineage>
</organism>
<feature type="region of interest" description="Disordered" evidence="1">
    <location>
        <begin position="18"/>
        <end position="75"/>
    </location>
</feature>
<protein>
    <submittedName>
        <fullName evidence="2">Uncharacterized protein</fullName>
    </submittedName>
</protein>
<proteinExistence type="predicted"/>
<sequence>MGGGGFGEGLAAAGMVVRSARGGTGRSARRQQQRPGAAARQCAARRWRRGRNRGGAGQRREGRGASRGGGGLGRPAWWCGEEEADGCGDGEDGQRRWGWRGWTGVVGKGATRRGYRGRRRRRCARLSVGRLRVAVGMERCADLLPTVPWRAIASRAAEGGGARAPPGDAAWGGGGRRVHWRQRRKGRGPARLRPARRWRWARSSAREAMT</sequence>
<accession>Q10AV3</accession>
<feature type="compositionally biased region" description="Basic residues" evidence="1">
    <location>
        <begin position="43"/>
        <end position="52"/>
    </location>
</feature>